<proteinExistence type="predicted"/>
<dbReference type="Gene3D" id="2.170.130.10">
    <property type="entry name" value="TonB-dependent receptor, plug domain"/>
    <property type="match status" value="1"/>
</dbReference>
<gene>
    <name evidence="6" type="ORF">CLV25_1157</name>
</gene>
<reference evidence="6 7" key="1">
    <citation type="submission" date="2019-03" db="EMBL/GenBank/DDBJ databases">
        <title>Genomic Encyclopedia of Archaeal and Bacterial Type Strains, Phase II (KMG-II): from individual species to whole genera.</title>
        <authorList>
            <person name="Goeker M."/>
        </authorList>
    </citation>
    <scope>NUCLEOTIDE SEQUENCE [LARGE SCALE GENOMIC DNA]</scope>
    <source>
        <strain evidence="6 7">RL-C</strain>
    </source>
</reference>
<dbReference type="RefSeq" id="WP_131840095.1">
    <property type="nucleotide sequence ID" value="NZ_SLWB01000015.1"/>
</dbReference>
<feature type="chain" id="PRO_5020185080" evidence="4">
    <location>
        <begin position="25"/>
        <end position="821"/>
    </location>
</feature>
<dbReference type="Pfam" id="PF14905">
    <property type="entry name" value="OMP_b-brl_3"/>
    <property type="match status" value="1"/>
</dbReference>
<evidence type="ECO:0000313" key="6">
    <source>
        <dbReference type="EMBL" id="TCN63657.1"/>
    </source>
</evidence>
<dbReference type="InterPro" id="IPR037066">
    <property type="entry name" value="Plug_dom_sf"/>
</dbReference>
<evidence type="ECO:0000256" key="2">
    <source>
        <dbReference type="ARBA" id="ARBA00023136"/>
    </source>
</evidence>
<keyword evidence="2" id="KW-0472">Membrane</keyword>
<dbReference type="GO" id="GO:0030246">
    <property type="term" value="F:carbohydrate binding"/>
    <property type="evidence" value="ECO:0007669"/>
    <property type="project" value="InterPro"/>
</dbReference>
<name>A0A4R2E7N6_9BACT</name>
<dbReference type="InterPro" id="IPR036942">
    <property type="entry name" value="Beta-barrel_TonB_sf"/>
</dbReference>
<sequence>MKPSCFSKFILLIALLTAATSALANASKGIITGKVVDKLSNQPIPFVSVTLGLLPDTTIKKSVQTDDKGNYKFDHIPDGRYVVSAYMVGYNRMHSKPLVCKQNSIKVEPLTMENTVIQEVTVNGRRPEIELKADRTVLNVENSTTASADNAYDVLRKAPGINIDKDDNISLKGKTGIIVTINDKPTYLSGQELASYLKSLNGAEIEKVELITTPPARYEASGNSGIINIKLKRNSAIGVNGSANVGAVYTGKLSEYGGLSLNMRKGRLNTFGSINGRNSYYRNSLDIERHLKGDTALIVQNSKTHGSFLNYGYRLGADYELNRRHTFGVLVRGSAYESSSSLNANTNLLLKEGLLAKSLRSTTESKSNNRNTSLNANYRMAIDTNGRTLNVDVDYVSYCKGGTEYNDTYYFGPTGTSTSAPLLLKNHTPSDITIKSFRADYAHPFSKETILEVGIKGSMVKSDNNLQYQQSFDAKNTYTDDRERSNHFKFDENISAAYTSIAFSCNGWNIKGGLRAEHTWNKGHQVTIDSTNKRSYLDLFPSLFVQRSINKKNSLGISYTRRIDRPSYSKLNPFVWRIDDYSYMSGNPLLRPQYSDNIEINHSWNSRIFSSIGYSHTSNVQTRVAQEVEITKPANGSNPSQAIKAVKMAEQNLEGLSSLTLNVSANFSPVKWLRTNNNITATYNEYSRTSNQSGNSSVMYQFYTSNSIILPKQCIFEVMGWYRSATAYGMIDMDAQYTVHLGIQKKFLGEQLSLRVGFDDVFHTIDNKSWARYDNMNIYYLNKWDSQKVNISLTYRFGSKDVKQARQRTTSLEEEQKRTGN</sequence>
<dbReference type="SUPFAM" id="SSF56935">
    <property type="entry name" value="Porins"/>
    <property type="match status" value="1"/>
</dbReference>
<keyword evidence="4" id="KW-0732">Signal</keyword>
<dbReference type="Gene3D" id="2.60.40.1120">
    <property type="entry name" value="Carboxypeptidase-like, regulatory domain"/>
    <property type="match status" value="1"/>
</dbReference>
<evidence type="ECO:0000256" key="1">
    <source>
        <dbReference type="ARBA" id="ARBA00004442"/>
    </source>
</evidence>
<dbReference type="EMBL" id="SLWB01000015">
    <property type="protein sequence ID" value="TCN63657.1"/>
    <property type="molecule type" value="Genomic_DNA"/>
</dbReference>
<comment type="subcellular location">
    <subcellularLocation>
        <location evidence="1">Cell outer membrane</location>
    </subcellularLocation>
</comment>
<dbReference type="InterPro" id="IPR041700">
    <property type="entry name" value="OMP_b-brl_3"/>
</dbReference>
<dbReference type="SUPFAM" id="SSF49452">
    <property type="entry name" value="Starch-binding domain-like"/>
    <property type="match status" value="1"/>
</dbReference>
<accession>A0A4R2E7N6</accession>
<evidence type="ECO:0000313" key="7">
    <source>
        <dbReference type="Proteomes" id="UP000294830"/>
    </source>
</evidence>
<dbReference type="GO" id="GO:0009279">
    <property type="term" value="C:cell outer membrane"/>
    <property type="evidence" value="ECO:0007669"/>
    <property type="project" value="UniProtKB-SubCell"/>
</dbReference>
<dbReference type="InterPro" id="IPR013784">
    <property type="entry name" value="Carb-bd-like_fold"/>
</dbReference>
<keyword evidence="7" id="KW-1185">Reference proteome</keyword>
<dbReference type="PANTHER" id="PTHR40980:SF4">
    <property type="entry name" value="TONB-DEPENDENT RECEPTOR-LIKE BETA-BARREL DOMAIN-CONTAINING PROTEIN"/>
    <property type="match status" value="1"/>
</dbReference>
<keyword evidence="6" id="KW-0675">Receptor</keyword>
<dbReference type="Pfam" id="PF13715">
    <property type="entry name" value="CarbopepD_reg_2"/>
    <property type="match status" value="1"/>
</dbReference>
<dbReference type="Proteomes" id="UP000294830">
    <property type="component" value="Unassembled WGS sequence"/>
</dbReference>
<evidence type="ECO:0000259" key="5">
    <source>
        <dbReference type="Pfam" id="PF14905"/>
    </source>
</evidence>
<feature type="signal peptide" evidence="4">
    <location>
        <begin position="1"/>
        <end position="24"/>
    </location>
</feature>
<evidence type="ECO:0000256" key="3">
    <source>
        <dbReference type="ARBA" id="ARBA00023237"/>
    </source>
</evidence>
<protein>
    <submittedName>
        <fullName evidence="6">Outer membrane receptor protein involved in Fe transport</fullName>
    </submittedName>
</protein>
<feature type="domain" description="Outer membrane protein beta-barrel" evidence="5">
    <location>
        <begin position="382"/>
        <end position="795"/>
    </location>
</feature>
<keyword evidence="3" id="KW-0998">Cell outer membrane</keyword>
<evidence type="ECO:0000256" key="4">
    <source>
        <dbReference type="SAM" id="SignalP"/>
    </source>
</evidence>
<dbReference type="PANTHER" id="PTHR40980">
    <property type="entry name" value="PLUG DOMAIN-CONTAINING PROTEIN"/>
    <property type="match status" value="1"/>
</dbReference>
<comment type="caution">
    <text evidence="6">The sequence shown here is derived from an EMBL/GenBank/DDBJ whole genome shotgun (WGS) entry which is preliminary data.</text>
</comment>
<dbReference type="AlphaFoldDB" id="A0A4R2E7N6"/>
<dbReference type="OrthoDB" id="905812at2"/>
<dbReference type="Gene3D" id="2.40.170.20">
    <property type="entry name" value="TonB-dependent receptor, beta-barrel domain"/>
    <property type="match status" value="1"/>
</dbReference>
<organism evidence="6 7">
    <name type="scientific">Acetobacteroides hydrogenigenes</name>
    <dbReference type="NCBI Taxonomy" id="979970"/>
    <lineage>
        <taxon>Bacteria</taxon>
        <taxon>Pseudomonadati</taxon>
        <taxon>Bacteroidota</taxon>
        <taxon>Bacteroidia</taxon>
        <taxon>Bacteroidales</taxon>
        <taxon>Rikenellaceae</taxon>
        <taxon>Acetobacteroides</taxon>
    </lineage>
</organism>